<keyword evidence="1" id="KW-0808">Transferase</keyword>
<dbReference type="PROSITE" id="PS50206">
    <property type="entry name" value="RHODANESE_3"/>
    <property type="match status" value="2"/>
</dbReference>
<dbReference type="CDD" id="cd01448">
    <property type="entry name" value="TST_Repeat_1"/>
    <property type="match status" value="1"/>
</dbReference>
<dbReference type="STRING" id="1302659.I858_003685"/>
<dbReference type="EMBL" id="CP016540">
    <property type="protein sequence ID" value="ANU26131.1"/>
    <property type="molecule type" value="Genomic_DNA"/>
</dbReference>
<dbReference type="Pfam" id="PF00581">
    <property type="entry name" value="Rhodanese"/>
    <property type="match status" value="2"/>
</dbReference>
<evidence type="ECO:0000256" key="1">
    <source>
        <dbReference type="ARBA" id="ARBA00022679"/>
    </source>
</evidence>
<dbReference type="Gene3D" id="3.40.250.10">
    <property type="entry name" value="Rhodanese-like domain"/>
    <property type="match status" value="2"/>
</dbReference>
<dbReference type="GO" id="GO:0004792">
    <property type="term" value="F:thiosulfate-cyanide sulfurtransferase activity"/>
    <property type="evidence" value="ECO:0007669"/>
    <property type="project" value="TreeGrafter"/>
</dbReference>
<feature type="domain" description="Rhodanese" evidence="3">
    <location>
        <begin position="47"/>
        <end position="151"/>
    </location>
</feature>
<keyword evidence="5" id="KW-1185">Reference proteome</keyword>
<evidence type="ECO:0000256" key="2">
    <source>
        <dbReference type="ARBA" id="ARBA00022737"/>
    </source>
</evidence>
<evidence type="ECO:0000313" key="5">
    <source>
        <dbReference type="Proteomes" id="UP000053354"/>
    </source>
</evidence>
<dbReference type="SMART" id="SM00450">
    <property type="entry name" value="RHOD"/>
    <property type="match status" value="2"/>
</dbReference>
<dbReference type="InterPro" id="IPR036873">
    <property type="entry name" value="Rhodanese-like_dom_sf"/>
</dbReference>
<dbReference type="AlphaFoldDB" id="A0A1B1RYX1"/>
<evidence type="ECO:0000259" key="3">
    <source>
        <dbReference type="PROSITE" id="PS50206"/>
    </source>
</evidence>
<gene>
    <name evidence="4" type="ORF">I858_003685</name>
</gene>
<dbReference type="InterPro" id="IPR001763">
    <property type="entry name" value="Rhodanese-like_dom"/>
</dbReference>
<protein>
    <submittedName>
        <fullName evidence="4">Sulfurtransferase</fullName>
    </submittedName>
</protein>
<proteinExistence type="predicted"/>
<dbReference type="RefSeq" id="WP_049694211.1">
    <property type="nucleotide sequence ID" value="NZ_CP016540.2"/>
</dbReference>
<dbReference type="PANTHER" id="PTHR11364:SF27">
    <property type="entry name" value="SULFURTRANSFERASE"/>
    <property type="match status" value="1"/>
</dbReference>
<name>A0A1B1RYX1_9BACL</name>
<feature type="domain" description="Rhodanese" evidence="3">
    <location>
        <begin position="205"/>
        <end position="294"/>
    </location>
</feature>
<keyword evidence="2" id="KW-0677">Repeat</keyword>
<dbReference type="CDD" id="cd01449">
    <property type="entry name" value="TST_Repeat_2"/>
    <property type="match status" value="1"/>
</dbReference>
<sequence>MKQIPLMVTTEWLEKRLNDSDLCVIDATMFMETPESGGPTTICSGKESYQKGHIPGSIYINLLNDLSDPEASLPFTVPPRSYFIREMAKRGIGDGKLTVIYDQGTVLGESIGASYWASRLAWQMKYEGFDNIAILDGGILKWKKENRPLTTIPGVYKPVHYTGQRRTKLLATKEDVKQAIHDDQTILINSLSPEDYKGESDTYARKGHIPTSVNMYFAEHADNQTKEIYVDAILREQFEKTGALNPDKKVITYCGGGIAATWTALMLNKLGQKNVAIYDGSLNEWASDPNCSLIKES</sequence>
<reference evidence="4" key="1">
    <citation type="submission" date="2016-10" db="EMBL/GenBank/DDBJ databases">
        <authorList>
            <person name="See-Too W.S."/>
        </authorList>
    </citation>
    <scope>NUCLEOTIDE SEQUENCE</scope>
    <source>
        <strain evidence="4">L10.15</strain>
    </source>
</reference>
<dbReference type="SUPFAM" id="SSF52821">
    <property type="entry name" value="Rhodanese/Cell cycle control phosphatase"/>
    <property type="match status" value="2"/>
</dbReference>
<accession>A0A1B1RYX1</accession>
<evidence type="ECO:0000313" key="4">
    <source>
        <dbReference type="EMBL" id="ANU26131.1"/>
    </source>
</evidence>
<dbReference type="InterPro" id="IPR045078">
    <property type="entry name" value="TST/MPST-like"/>
</dbReference>
<organism evidence="4 5">
    <name type="scientific">Planococcus versutus</name>
    <dbReference type="NCBI Taxonomy" id="1302659"/>
    <lineage>
        <taxon>Bacteria</taxon>
        <taxon>Bacillati</taxon>
        <taxon>Bacillota</taxon>
        <taxon>Bacilli</taxon>
        <taxon>Bacillales</taxon>
        <taxon>Caryophanaceae</taxon>
        <taxon>Planococcus</taxon>
    </lineage>
</organism>
<dbReference type="PANTHER" id="PTHR11364">
    <property type="entry name" value="THIOSULFATE SULFERTANSFERASE"/>
    <property type="match status" value="1"/>
</dbReference>
<dbReference type="OrthoDB" id="9770030at2"/>
<dbReference type="KEGG" id="pll:I858_003685"/>
<dbReference type="Proteomes" id="UP000053354">
    <property type="component" value="Chromosome"/>
</dbReference>